<dbReference type="AlphaFoldDB" id="A0A4V1CN64"/>
<dbReference type="Gene3D" id="3.40.50.300">
    <property type="entry name" value="P-loop containing nucleotide triphosphate hydrolases"/>
    <property type="match status" value="1"/>
</dbReference>
<evidence type="ECO:0000313" key="2">
    <source>
        <dbReference type="Proteomes" id="UP000296469"/>
    </source>
</evidence>
<evidence type="ECO:0000313" key="1">
    <source>
        <dbReference type="EMBL" id="QCB95355.1"/>
    </source>
</evidence>
<dbReference type="InterPro" id="IPR027417">
    <property type="entry name" value="P-loop_NTPase"/>
</dbReference>
<dbReference type="PANTHER" id="PTHR37816:SF1">
    <property type="entry name" value="TOXIN"/>
    <property type="match status" value="1"/>
</dbReference>
<dbReference type="PANTHER" id="PTHR37816">
    <property type="entry name" value="YALI0E33011P"/>
    <property type="match status" value="1"/>
</dbReference>
<dbReference type="SUPFAM" id="SSF52540">
    <property type="entry name" value="P-loop containing nucleoside triphosphate hydrolases"/>
    <property type="match status" value="1"/>
</dbReference>
<proteinExistence type="predicted"/>
<gene>
    <name evidence="1" type="ORF">E5225_11290</name>
</gene>
<dbReference type="Proteomes" id="UP000296469">
    <property type="component" value="Chromosome"/>
</dbReference>
<keyword evidence="2" id="KW-1185">Reference proteome</keyword>
<dbReference type="EMBL" id="CP039291">
    <property type="protein sequence ID" value="QCB95355.1"/>
    <property type="molecule type" value="Genomic_DNA"/>
</dbReference>
<name>A0A4V1CN64_9CELL</name>
<dbReference type="KEGG" id="celz:E5225_11290"/>
<accession>A0A4V1CN64</accession>
<reference evidence="1 2" key="1">
    <citation type="submission" date="2019-04" db="EMBL/GenBank/DDBJ databases">
        <title>Isolation and identification of Cellulomonas shaoxiangyii sp. Nov. isolated from feces of the Tibetan antelopes (Pantholops hodgsonii) in the Qinghai-Tibet plateau of China.</title>
        <authorList>
            <person name="Tian Z."/>
        </authorList>
    </citation>
    <scope>NUCLEOTIDE SEQUENCE [LARGE SCALE GENOMIC DNA]</scope>
    <source>
        <strain evidence="1 2">Z28</strain>
    </source>
</reference>
<protein>
    <submittedName>
        <fullName evidence="1">Toxin</fullName>
    </submittedName>
</protein>
<sequence>MPDPLPRRVRVVGNSGAGKTTYARALAAALGVPHVELDEVFWAPGWVHRDAAEGRADLAGRLAGADGWVVDGNWRSRLDGMLDDADTVVWLDYDRRTVMARVVRRTLRRGLTRQELWHGNRERLTNLLRRDPEENIVRWAWTMHGAYRARYAALAASGTTRVVRLGSPRDAAVFLRAVADARGTR</sequence>
<dbReference type="OrthoDB" id="3199600at2"/>
<dbReference type="InterPro" id="IPR052922">
    <property type="entry name" value="Cytidylate_Kinase-2"/>
</dbReference>
<organism evidence="1 2">
    <name type="scientific">Cellulomonas shaoxiangyii</name>
    <dbReference type="NCBI Taxonomy" id="2566013"/>
    <lineage>
        <taxon>Bacteria</taxon>
        <taxon>Bacillati</taxon>
        <taxon>Actinomycetota</taxon>
        <taxon>Actinomycetes</taxon>
        <taxon>Micrococcales</taxon>
        <taxon>Cellulomonadaceae</taxon>
        <taxon>Cellulomonas</taxon>
    </lineage>
</organism>